<dbReference type="AlphaFoldDB" id="A0A0L8H4R9"/>
<dbReference type="EMBL" id="KQ419199">
    <property type="protein sequence ID" value="KOF84291.1"/>
    <property type="molecule type" value="Genomic_DNA"/>
</dbReference>
<sequence length="53" mass="6339">MYTRKNFTKFTHFASDLVNSKNKTCKKNLIRQNRGRSSSPCSYFNCWLHQHIT</sequence>
<reference evidence="1" key="1">
    <citation type="submission" date="2015-07" db="EMBL/GenBank/DDBJ databases">
        <title>MeaNS - Measles Nucleotide Surveillance Program.</title>
        <authorList>
            <person name="Tran T."/>
            <person name="Druce J."/>
        </authorList>
    </citation>
    <scope>NUCLEOTIDE SEQUENCE</scope>
    <source>
        <strain evidence="1">UCB-OBI-ISO-001</strain>
        <tissue evidence="1">Gonad</tissue>
    </source>
</reference>
<name>A0A0L8H4R9_OCTBM</name>
<proteinExistence type="predicted"/>
<protein>
    <submittedName>
        <fullName evidence="1">Uncharacterized protein</fullName>
    </submittedName>
</protein>
<accession>A0A0L8H4R9</accession>
<gene>
    <name evidence="1" type="ORF">OCBIM_22022332mg</name>
</gene>
<evidence type="ECO:0000313" key="1">
    <source>
        <dbReference type="EMBL" id="KOF84291.1"/>
    </source>
</evidence>
<organism evidence="1">
    <name type="scientific">Octopus bimaculoides</name>
    <name type="common">California two-spotted octopus</name>
    <dbReference type="NCBI Taxonomy" id="37653"/>
    <lineage>
        <taxon>Eukaryota</taxon>
        <taxon>Metazoa</taxon>
        <taxon>Spiralia</taxon>
        <taxon>Lophotrochozoa</taxon>
        <taxon>Mollusca</taxon>
        <taxon>Cephalopoda</taxon>
        <taxon>Coleoidea</taxon>
        <taxon>Octopodiformes</taxon>
        <taxon>Octopoda</taxon>
        <taxon>Incirrata</taxon>
        <taxon>Octopodidae</taxon>
        <taxon>Octopus</taxon>
    </lineage>
</organism>